<reference evidence="2 3" key="1">
    <citation type="submission" date="2019-10" db="EMBL/GenBank/DDBJ databases">
        <title>Assembly and Annotation for the nematode Trichostrongylus colubriformis.</title>
        <authorList>
            <person name="Martin J."/>
        </authorList>
    </citation>
    <scope>NUCLEOTIDE SEQUENCE [LARGE SCALE GENOMIC DNA]</scope>
    <source>
        <strain evidence="2">G859</strain>
        <tissue evidence="2">Whole worm</tissue>
    </source>
</reference>
<protein>
    <submittedName>
        <fullName evidence="2">Uncharacterized protein</fullName>
    </submittedName>
</protein>
<evidence type="ECO:0000256" key="1">
    <source>
        <dbReference type="SAM" id="MobiDB-lite"/>
    </source>
</evidence>
<dbReference type="Proteomes" id="UP001331761">
    <property type="component" value="Unassembled WGS sequence"/>
</dbReference>
<feature type="region of interest" description="Disordered" evidence="1">
    <location>
        <begin position="523"/>
        <end position="610"/>
    </location>
</feature>
<accession>A0AAN8FNI9</accession>
<feature type="compositionally biased region" description="Low complexity" evidence="1">
    <location>
        <begin position="575"/>
        <end position="597"/>
    </location>
</feature>
<evidence type="ECO:0000313" key="2">
    <source>
        <dbReference type="EMBL" id="KAK5977622.1"/>
    </source>
</evidence>
<feature type="non-terminal residue" evidence="2">
    <location>
        <position position="610"/>
    </location>
</feature>
<sequence>MARGVRDVVINGRDELQDPFLRSRLQYAYNLDLLEQKYKKLEEHRSGIEIDYVTGDVYAPKNMSKRAAQAKLMRWAQRSQECGLGKFSAPCNSLDVFGNHHKNRVKECQRLDADFNAKLKAKFPKWEPYEPRRRRRMKRTIRETVKELVFEGPIDSLNYLMKIKGIPSSIFEHRGALPVPMIVGDCSKSRESSPVRPSAITGAHAQSALMVTYKDCSRSRECSPIRSSSVASTNTRNLMVAVKNCSRSRECSPEDSSAVVKARQLSRIALERDCSGSKEYSPHGVSKATVGTHSNHSGEVTSYIRDLGRSADSYVPMDISSGQIQKDQATLFPNSGSSVTERMASIGSLERREALKPSSTNSNSTCDKSSLSDVHITLPRKQVTAQETPSSAASVSITPQIDTNRSLRGSSLVTRGVRRQRSSSERAVEPSLTPLSAVKCDRTPATSMGLRQEEKTSQKRNKAELSDTSYLVTPTTSKKVNRKALQQEKSAAKKNTSTLYSVTPTFPTCSAPTVGRKSALRLKLKTPQGASPSPSARKKGAVRASFGAALVTEKRAEDVVKKPGKNGISRSAGPKSNKSLSTPKTKLTSKSRSSSASVEIAIGRSSLRPR</sequence>
<dbReference type="AlphaFoldDB" id="A0AAN8FNI9"/>
<name>A0AAN8FNI9_TRICO</name>
<dbReference type="EMBL" id="WIXE01010370">
    <property type="protein sequence ID" value="KAK5977622.1"/>
    <property type="molecule type" value="Genomic_DNA"/>
</dbReference>
<gene>
    <name evidence="2" type="ORF">GCK32_016295</name>
</gene>
<feature type="compositionally biased region" description="Polar residues" evidence="1">
    <location>
        <begin position="357"/>
        <end position="372"/>
    </location>
</feature>
<keyword evidence="3" id="KW-1185">Reference proteome</keyword>
<feature type="compositionally biased region" description="Polar residues" evidence="1">
    <location>
        <begin position="383"/>
        <end position="413"/>
    </location>
</feature>
<proteinExistence type="predicted"/>
<evidence type="ECO:0000313" key="3">
    <source>
        <dbReference type="Proteomes" id="UP001331761"/>
    </source>
</evidence>
<feature type="region of interest" description="Disordered" evidence="1">
    <location>
        <begin position="275"/>
        <end position="297"/>
    </location>
</feature>
<feature type="region of interest" description="Disordered" evidence="1">
    <location>
        <begin position="351"/>
        <end position="465"/>
    </location>
</feature>
<comment type="caution">
    <text evidence="2">The sequence shown here is derived from an EMBL/GenBank/DDBJ whole genome shotgun (WGS) entry which is preliminary data.</text>
</comment>
<organism evidence="2 3">
    <name type="scientific">Trichostrongylus colubriformis</name>
    <name type="common">Black scour worm</name>
    <dbReference type="NCBI Taxonomy" id="6319"/>
    <lineage>
        <taxon>Eukaryota</taxon>
        <taxon>Metazoa</taxon>
        <taxon>Ecdysozoa</taxon>
        <taxon>Nematoda</taxon>
        <taxon>Chromadorea</taxon>
        <taxon>Rhabditida</taxon>
        <taxon>Rhabditina</taxon>
        <taxon>Rhabditomorpha</taxon>
        <taxon>Strongyloidea</taxon>
        <taxon>Trichostrongylidae</taxon>
        <taxon>Trichostrongylus</taxon>
    </lineage>
</organism>
<feature type="compositionally biased region" description="Basic and acidic residues" evidence="1">
    <location>
        <begin position="451"/>
        <end position="465"/>
    </location>
</feature>
<feature type="compositionally biased region" description="Basic and acidic residues" evidence="1">
    <location>
        <begin position="552"/>
        <end position="561"/>
    </location>
</feature>